<dbReference type="GO" id="GO:0035861">
    <property type="term" value="C:site of double-strand break"/>
    <property type="evidence" value="ECO:0007669"/>
    <property type="project" value="TreeGrafter"/>
</dbReference>
<dbReference type="OMA" id="KGDQYIT"/>
<evidence type="ECO:0000313" key="6">
    <source>
        <dbReference type="EMBL" id="KDR13599.1"/>
    </source>
</evidence>
<feature type="repeat" description="WD" evidence="4">
    <location>
        <begin position="227"/>
        <end position="268"/>
    </location>
</feature>
<sequence>MACAQYQSDKCLRLDVRFTLDFVSFTMDKAKKIITFGKIGSTFGTPQVEVGENSISADEQSTGFGKFGNKPSKSNVDLNVSCEETDTVSETDPESQRMQEIMGFGGFGKKCRQPDVEDIVEKVVKLVKERMRGNIDSAVEKIGPLSIKDKETEGHLSEQTEVDDVNDDFIGPPIPEHLLNTDENITNVTKRKEEWCDVSSEDSSDEDDNESKDTLQSKIPAGDEVSMLHGTKAVVAVAVDPAGARLATGSVDYDVRFWDFAGMDATMQSFRTLQPCENHPIKCLQYSVTGDVILVISGMSQAKVLDRDGFEVAECIKGDQYITDMARTKGHTAPLNSGCWHPRIREEFLTCAEDSTCRLWNVEKPELHKAVMKTRAQDGLKTVPTACAYSRDGNLVACACFDGSLQMWDHRKLFVNTAMLLRGAHQSKTETSCIAFSFIGSLLATRGCDNTLKIWDLRAFKKPLHVVDNLFSRYATTDCSFSPDDTMILTGESVKMGETGGRLLFYNSKTFDKVTDITVTDSHVIKAIWHPKLNQIFVGCGNGAVKVYYDGSRSSRGAKLCVVKTRRKTKQVEVVAAQQILTPHALPMFRQEKPKSIRKQMERDRQDPVKSRRPDLPISSGQGGRVATSGGTLSSYVIRNLGLSKRVEDDQDPREAILRYAKEAEENPYWVSPAYSKTQPTPIFQKSGDADEEDGQGPATKKAKL</sequence>
<dbReference type="SUPFAM" id="SSF50978">
    <property type="entry name" value="WD40 repeat-like"/>
    <property type="match status" value="1"/>
</dbReference>
<reference evidence="6 7" key="1">
    <citation type="journal article" date="2014" name="Nat. Commun.">
        <title>Molecular traces of alternative social organization in a termite genome.</title>
        <authorList>
            <person name="Terrapon N."/>
            <person name="Li C."/>
            <person name="Robertson H.M."/>
            <person name="Ji L."/>
            <person name="Meng X."/>
            <person name="Booth W."/>
            <person name="Chen Z."/>
            <person name="Childers C.P."/>
            <person name="Glastad K.M."/>
            <person name="Gokhale K."/>
            <person name="Gowin J."/>
            <person name="Gronenberg W."/>
            <person name="Hermansen R.A."/>
            <person name="Hu H."/>
            <person name="Hunt B.G."/>
            <person name="Huylmans A.K."/>
            <person name="Khalil S.M."/>
            <person name="Mitchell R.D."/>
            <person name="Munoz-Torres M.C."/>
            <person name="Mustard J.A."/>
            <person name="Pan H."/>
            <person name="Reese J.T."/>
            <person name="Scharf M.E."/>
            <person name="Sun F."/>
            <person name="Vogel H."/>
            <person name="Xiao J."/>
            <person name="Yang W."/>
            <person name="Yang Z."/>
            <person name="Yang Z."/>
            <person name="Zhou J."/>
            <person name="Zhu J."/>
            <person name="Brent C.S."/>
            <person name="Elsik C.G."/>
            <person name="Goodisman M.A."/>
            <person name="Liberles D.A."/>
            <person name="Roe R.M."/>
            <person name="Vargo E.L."/>
            <person name="Vilcinskas A."/>
            <person name="Wang J."/>
            <person name="Bornberg-Bauer E."/>
            <person name="Korb J."/>
            <person name="Zhang G."/>
            <person name="Liebig J."/>
        </authorList>
    </citation>
    <scope>NUCLEOTIDE SEQUENCE [LARGE SCALE GENOMIC DNA]</scope>
    <source>
        <tissue evidence="6">Whole organism</tissue>
    </source>
</reference>
<evidence type="ECO:0000256" key="1">
    <source>
        <dbReference type="ARBA" id="ARBA00022574"/>
    </source>
</evidence>
<dbReference type="InterPro" id="IPR001680">
    <property type="entry name" value="WD40_rpt"/>
</dbReference>
<dbReference type="GO" id="GO:0005634">
    <property type="term" value="C:nucleus"/>
    <property type="evidence" value="ECO:0007669"/>
    <property type="project" value="TreeGrafter"/>
</dbReference>
<dbReference type="Gene3D" id="2.130.10.10">
    <property type="entry name" value="YVTN repeat-like/Quinoprotein amine dehydrogenase"/>
    <property type="match status" value="2"/>
</dbReference>
<feature type="region of interest" description="Disordered" evidence="5">
    <location>
        <begin position="193"/>
        <end position="219"/>
    </location>
</feature>
<dbReference type="PANTHER" id="PTHR16017">
    <property type="entry name" value="GASTRULATION DEFECTIVE PROTEIN 1-RELATED"/>
    <property type="match status" value="1"/>
</dbReference>
<organism evidence="6 7">
    <name type="scientific">Zootermopsis nevadensis</name>
    <name type="common">Dampwood termite</name>
    <dbReference type="NCBI Taxonomy" id="136037"/>
    <lineage>
        <taxon>Eukaryota</taxon>
        <taxon>Metazoa</taxon>
        <taxon>Ecdysozoa</taxon>
        <taxon>Arthropoda</taxon>
        <taxon>Hexapoda</taxon>
        <taxon>Insecta</taxon>
        <taxon>Pterygota</taxon>
        <taxon>Neoptera</taxon>
        <taxon>Polyneoptera</taxon>
        <taxon>Dictyoptera</taxon>
        <taxon>Blattodea</taxon>
        <taxon>Blattoidea</taxon>
        <taxon>Termitoidae</taxon>
        <taxon>Termopsidae</taxon>
        <taxon>Zootermopsis</taxon>
    </lineage>
</organism>
<dbReference type="FunFam" id="2.130.10.10:FF:001038">
    <property type="entry name" value="WD repeat domain 70"/>
    <property type="match status" value="1"/>
</dbReference>
<evidence type="ECO:0000256" key="3">
    <source>
        <dbReference type="ARBA" id="ARBA00038343"/>
    </source>
</evidence>
<dbReference type="AlphaFoldDB" id="A0A067R629"/>
<feature type="compositionally biased region" description="Acidic residues" evidence="5">
    <location>
        <begin position="199"/>
        <end position="210"/>
    </location>
</feature>
<accession>A0A067R629</accession>
<feature type="region of interest" description="Disordered" evidence="5">
    <location>
        <begin position="669"/>
        <end position="705"/>
    </location>
</feature>
<dbReference type="InterPro" id="IPR015943">
    <property type="entry name" value="WD40/YVTN_repeat-like_dom_sf"/>
</dbReference>
<keyword evidence="1 4" id="KW-0853">WD repeat</keyword>
<dbReference type="OrthoDB" id="10264376at2759"/>
<dbReference type="PROSITE" id="PS50082">
    <property type="entry name" value="WD_REPEATS_2"/>
    <property type="match status" value="3"/>
</dbReference>
<comment type="similarity">
    <text evidence="3">Belongs to the WD repeat GAD-1 family.</text>
</comment>
<evidence type="ECO:0000313" key="7">
    <source>
        <dbReference type="Proteomes" id="UP000027135"/>
    </source>
</evidence>
<evidence type="ECO:0000256" key="2">
    <source>
        <dbReference type="ARBA" id="ARBA00022737"/>
    </source>
</evidence>
<name>A0A067R629_ZOONE</name>
<feature type="repeat" description="WD" evidence="4">
    <location>
        <begin position="328"/>
        <end position="370"/>
    </location>
</feature>
<dbReference type="PANTHER" id="PTHR16017:SF0">
    <property type="entry name" value="WD REPEAT-CONTAINING PROTEIN 70"/>
    <property type="match status" value="1"/>
</dbReference>
<dbReference type="InParanoid" id="A0A067R629"/>
<dbReference type="InterPro" id="IPR020472">
    <property type="entry name" value="WD40_PAC1"/>
</dbReference>
<dbReference type="eggNOG" id="KOG0772">
    <property type="taxonomic scope" value="Eukaryota"/>
</dbReference>
<dbReference type="STRING" id="136037.A0A067R629"/>
<feature type="region of interest" description="Disordered" evidence="5">
    <location>
        <begin position="592"/>
        <end position="629"/>
    </location>
</feature>
<dbReference type="PRINTS" id="PR00320">
    <property type="entry name" value="GPROTEINBRPT"/>
</dbReference>
<dbReference type="InterPro" id="IPR051858">
    <property type="entry name" value="WD_repeat_GAD-1"/>
</dbReference>
<evidence type="ECO:0000256" key="5">
    <source>
        <dbReference type="SAM" id="MobiDB-lite"/>
    </source>
</evidence>
<protein>
    <submittedName>
        <fullName evidence="6">Gastrulation defective protein 1-like protein</fullName>
    </submittedName>
</protein>
<dbReference type="InterPro" id="IPR036322">
    <property type="entry name" value="WD40_repeat_dom_sf"/>
</dbReference>
<evidence type="ECO:0000256" key="4">
    <source>
        <dbReference type="PROSITE-ProRule" id="PRU00221"/>
    </source>
</evidence>
<gene>
    <name evidence="6" type="ORF">L798_12289</name>
</gene>
<proteinExistence type="inferred from homology"/>
<feature type="compositionally biased region" description="Basic and acidic residues" evidence="5">
    <location>
        <begin position="592"/>
        <end position="615"/>
    </location>
</feature>
<keyword evidence="7" id="KW-1185">Reference proteome</keyword>
<dbReference type="Proteomes" id="UP000027135">
    <property type="component" value="Unassembled WGS sequence"/>
</dbReference>
<dbReference type="SMART" id="SM00320">
    <property type="entry name" value="WD40"/>
    <property type="match status" value="6"/>
</dbReference>
<dbReference type="EMBL" id="KK852936">
    <property type="protein sequence ID" value="KDR13599.1"/>
    <property type="molecule type" value="Genomic_DNA"/>
</dbReference>
<dbReference type="Pfam" id="PF00400">
    <property type="entry name" value="WD40"/>
    <property type="match status" value="4"/>
</dbReference>
<keyword evidence="2" id="KW-0677">Repeat</keyword>
<dbReference type="FunCoup" id="A0A067R629">
    <property type="interactions" value="2117"/>
</dbReference>
<dbReference type="FunFam" id="2.130.10.10:FF:001228">
    <property type="entry name" value="Predicted protein"/>
    <property type="match status" value="1"/>
</dbReference>
<feature type="repeat" description="WD" evidence="4">
    <location>
        <begin position="424"/>
        <end position="458"/>
    </location>
</feature>
<feature type="compositionally biased region" description="Polar residues" evidence="5">
    <location>
        <begin position="675"/>
        <end position="684"/>
    </location>
</feature>